<dbReference type="GO" id="GO:0016491">
    <property type="term" value="F:oxidoreductase activity"/>
    <property type="evidence" value="ECO:0007669"/>
    <property type="project" value="InterPro"/>
</dbReference>
<accession>A0A9P5HIG9</accession>
<evidence type="ECO:0000313" key="3">
    <source>
        <dbReference type="Proteomes" id="UP000722485"/>
    </source>
</evidence>
<dbReference type="Pfam" id="PF01593">
    <property type="entry name" value="Amino_oxidase"/>
    <property type="match status" value="1"/>
</dbReference>
<name>A0A9P5HIG9_9HYPO</name>
<dbReference type="OrthoDB" id="5046242at2759"/>
<dbReference type="InterPro" id="IPR036188">
    <property type="entry name" value="FAD/NAD-bd_sf"/>
</dbReference>
<dbReference type="PANTHER" id="PTHR43734">
    <property type="entry name" value="PHYTOENE DESATURASE"/>
    <property type="match status" value="1"/>
</dbReference>
<reference evidence="2" key="1">
    <citation type="submission" date="2020-03" db="EMBL/GenBank/DDBJ databases">
        <title>Draft Genome Sequence of Cylindrodendrum hubeiense.</title>
        <authorList>
            <person name="Buettner E."/>
            <person name="Kellner H."/>
        </authorList>
    </citation>
    <scope>NUCLEOTIDE SEQUENCE</scope>
    <source>
        <strain evidence="2">IHI 201604</strain>
    </source>
</reference>
<evidence type="ECO:0000313" key="2">
    <source>
        <dbReference type="EMBL" id="KAF7554105.1"/>
    </source>
</evidence>
<dbReference type="Gene3D" id="3.50.50.60">
    <property type="entry name" value="FAD/NAD(P)-binding domain"/>
    <property type="match status" value="1"/>
</dbReference>
<dbReference type="AlphaFoldDB" id="A0A9P5HIG9"/>
<dbReference type="PANTHER" id="PTHR43734:SF1">
    <property type="entry name" value="PHYTOENE DESATURASE"/>
    <property type="match status" value="1"/>
</dbReference>
<dbReference type="SUPFAM" id="SSF51905">
    <property type="entry name" value="FAD/NAD(P)-binding domain"/>
    <property type="match status" value="1"/>
</dbReference>
<dbReference type="Proteomes" id="UP000722485">
    <property type="component" value="Unassembled WGS sequence"/>
</dbReference>
<organism evidence="2 3">
    <name type="scientific">Cylindrodendrum hubeiense</name>
    <dbReference type="NCBI Taxonomy" id="595255"/>
    <lineage>
        <taxon>Eukaryota</taxon>
        <taxon>Fungi</taxon>
        <taxon>Dikarya</taxon>
        <taxon>Ascomycota</taxon>
        <taxon>Pezizomycotina</taxon>
        <taxon>Sordariomycetes</taxon>
        <taxon>Hypocreomycetidae</taxon>
        <taxon>Hypocreales</taxon>
        <taxon>Nectriaceae</taxon>
        <taxon>Cylindrodendrum</taxon>
    </lineage>
</organism>
<dbReference type="EMBL" id="JAANBB010000037">
    <property type="protein sequence ID" value="KAF7554105.1"/>
    <property type="molecule type" value="Genomic_DNA"/>
</dbReference>
<evidence type="ECO:0000259" key="1">
    <source>
        <dbReference type="Pfam" id="PF01593"/>
    </source>
</evidence>
<dbReference type="InterPro" id="IPR002937">
    <property type="entry name" value="Amino_oxidase"/>
</dbReference>
<feature type="domain" description="Amine oxidase" evidence="1">
    <location>
        <begin position="70"/>
        <end position="478"/>
    </location>
</feature>
<comment type="caution">
    <text evidence="2">The sequence shown here is derived from an EMBL/GenBank/DDBJ whole genome shotgun (WGS) entry which is preliminary data.</text>
</comment>
<dbReference type="Gene3D" id="3.90.660.50">
    <property type="match status" value="1"/>
</dbReference>
<keyword evidence="3" id="KW-1185">Reference proteome</keyword>
<protein>
    <recommendedName>
        <fullName evidence="1">Amine oxidase domain-containing protein</fullName>
    </recommendedName>
</protein>
<proteinExistence type="predicted"/>
<sequence>MISTTKGKQLLCALPKFHARQSHTKPALHPVQARRFTKTCSFAYPATHSTTAPTTSDTEFDALVVGAGAGGVTAASLLANKGYRTLLVEAKDCIGGRASTRLVDGFLVNTGALVIELDGAVAKTYKDVGLSLRLYEPSRASTVLRFGGRDINITDSLVGAIRNITPTVFASISRVLPWLRPKKGESTRSWLNNFTRSQTIHGVVNNILGAMFAVRADHMPSEVFLHYFLKDTSFKKIGMPPGGTIEVWKPLADYVNKTGGQVWLNSTVSKLIFGSDGLVAGALVQRADGSEIQISSKVTVSNVGPLETVRLASPTNFPAGYAEMIERWADPAAIITVHFASQTPLAMFPCLAIFGKSRRMVYAGNFSAPELQRAPEGWHLYCGASVPIPSQGDFDVEKEKALLLEDLHDHFPGFDKAKIVAIDVTANSWPAQRAVSGFDQPQTTPVANLFNVGDGVKPWASGGTAACSQSARIVVEKIVEIFPLSRE</sequence>
<gene>
    <name evidence="2" type="ORF">G7Z17_g3190</name>
</gene>